<keyword evidence="2" id="KW-1185">Reference proteome</keyword>
<dbReference type="EMBL" id="CM051397">
    <property type="protein sequence ID" value="KAJ4720903.1"/>
    <property type="molecule type" value="Genomic_DNA"/>
</dbReference>
<dbReference type="Proteomes" id="UP001164539">
    <property type="component" value="Chromosome 4"/>
</dbReference>
<gene>
    <name evidence="1" type="ORF">OWV82_008655</name>
</gene>
<protein>
    <submittedName>
        <fullName evidence="1">Disease resistance RPP13-like protein 4</fullName>
    </submittedName>
</protein>
<organism evidence="1 2">
    <name type="scientific">Melia azedarach</name>
    <name type="common">Chinaberry tree</name>
    <dbReference type="NCBI Taxonomy" id="155640"/>
    <lineage>
        <taxon>Eukaryota</taxon>
        <taxon>Viridiplantae</taxon>
        <taxon>Streptophyta</taxon>
        <taxon>Embryophyta</taxon>
        <taxon>Tracheophyta</taxon>
        <taxon>Spermatophyta</taxon>
        <taxon>Magnoliopsida</taxon>
        <taxon>eudicotyledons</taxon>
        <taxon>Gunneridae</taxon>
        <taxon>Pentapetalae</taxon>
        <taxon>rosids</taxon>
        <taxon>malvids</taxon>
        <taxon>Sapindales</taxon>
        <taxon>Meliaceae</taxon>
        <taxon>Melia</taxon>
    </lineage>
</organism>
<sequence>MDSNKSSAQPNDPTQISKIQNIIDIISELQDNLSKAKPSAPKFIEDNHQNNNTHTNHGNDSADNKGGNTEKDGSKTSERNIRNASQPSLWPSFRFKKGKRISNQQKSDEKDARKSENGSNSQRSVENSSSKGNKNEKFHHSNRVDVDPSDQLAHDLIYMKNALTNLKKFEDDFSKPIEELKGNLKRILTQGSSGSDFAEQIGKIRKSCLNLKSKIPSARPIATMDSDALQDPQTNGSKELPNLCKDGNFKEHYFFQEFQKKFEGLDIPKRLCLLCFAVFPENAVINKRLLVYWWIGERLLDQRLIEKDKVKEKEKTAEKEKEKGKMAEKEKTPDKEKEKEKTADKEKEKENNADKGKEKTAEKDKEKEKMAEKEKESEKTAQEKKVKTAEEIADEIIQEFQAQRFIHSVDKKHRKVANSLKMYPHGCNRACLVYAKEGSIQERLEKVNGPNLNHEIRTLFNVSEKFPDFKSEWFAKMKSIRVLYLGRWRSSDEHAHIEVENTDYLKGLNNMSDLRLLSLQGISGIQELPSSISSLTSLRVLDLRACYNLEKLPHEIGMLKNLTHLDISECVMLDGMPKELCSLSQLQVFKGFAISDPKPGNRCTLDNLQENLTQLRKLSISINSANFPVDKLSTVVKFKELLELRVSWGGGSSKSKRIKAATLKRSVTRLPTFRNQSTIKPSDRTVNVGSKSKVQKLDLQCFPEEKLPTWLFPENLKNLETLYMRGGKLSSLGHCKWETVKVLRLKFLNELKINWKGVQELFPNLEYLEKFKCLKVTLCPCDGSGVWERTSKPGKQSNPNEEHES</sequence>
<reference evidence="1 2" key="1">
    <citation type="journal article" date="2023" name="Science">
        <title>Complex scaffold remodeling in plant triterpene biosynthesis.</title>
        <authorList>
            <person name="De La Pena R."/>
            <person name="Hodgson H."/>
            <person name="Liu J.C."/>
            <person name="Stephenson M.J."/>
            <person name="Martin A.C."/>
            <person name="Owen C."/>
            <person name="Harkess A."/>
            <person name="Leebens-Mack J."/>
            <person name="Jimenez L.E."/>
            <person name="Osbourn A."/>
            <person name="Sattely E.S."/>
        </authorList>
    </citation>
    <scope>NUCLEOTIDE SEQUENCE [LARGE SCALE GENOMIC DNA]</scope>
    <source>
        <strain evidence="2">cv. JPN11</strain>
        <tissue evidence="1">Leaf</tissue>
    </source>
</reference>
<proteinExistence type="predicted"/>
<evidence type="ECO:0000313" key="2">
    <source>
        <dbReference type="Proteomes" id="UP001164539"/>
    </source>
</evidence>
<evidence type="ECO:0000313" key="1">
    <source>
        <dbReference type="EMBL" id="KAJ4720903.1"/>
    </source>
</evidence>
<name>A0ACC1YBT9_MELAZ</name>
<comment type="caution">
    <text evidence="1">The sequence shown here is derived from an EMBL/GenBank/DDBJ whole genome shotgun (WGS) entry which is preliminary data.</text>
</comment>
<accession>A0ACC1YBT9</accession>